<evidence type="ECO:0000313" key="1">
    <source>
        <dbReference type="EMBL" id="RNA38692.1"/>
    </source>
</evidence>
<name>A0A3M7SSM3_BRAPC</name>
<keyword evidence="2" id="KW-1185">Reference proteome</keyword>
<reference evidence="1 2" key="1">
    <citation type="journal article" date="2018" name="Sci. Rep.">
        <title>Genomic signatures of local adaptation to the degree of environmental predictability in rotifers.</title>
        <authorList>
            <person name="Franch-Gras L."/>
            <person name="Hahn C."/>
            <person name="Garcia-Roger E.M."/>
            <person name="Carmona M.J."/>
            <person name="Serra M."/>
            <person name="Gomez A."/>
        </authorList>
    </citation>
    <scope>NUCLEOTIDE SEQUENCE [LARGE SCALE GENOMIC DNA]</scope>
    <source>
        <strain evidence="1">HYR1</strain>
    </source>
</reference>
<evidence type="ECO:0000313" key="2">
    <source>
        <dbReference type="Proteomes" id="UP000276133"/>
    </source>
</evidence>
<dbReference type="Proteomes" id="UP000276133">
    <property type="component" value="Unassembled WGS sequence"/>
</dbReference>
<sequence length="170" mass="20046">MNYLESLAVRFRNNSEYVRKTLPLSEWPWDTAHSPMFAVNPDAFVMKNFWSRIVCSRKRVPIKNTIDTLNKSLKHKALTKKSRITLVLDYTVMDTTNDNDYFELEPFEQYKPHEPFKLNSPSLKKISIRSQDAFANTQILKPNPVVRYRNLSPPTIYQIFWQILPNVSIH</sequence>
<protein>
    <submittedName>
        <fullName evidence="1">Uncharacterized protein</fullName>
    </submittedName>
</protein>
<gene>
    <name evidence="1" type="ORF">BpHYR1_045308</name>
</gene>
<proteinExistence type="predicted"/>
<accession>A0A3M7SSM3</accession>
<organism evidence="1 2">
    <name type="scientific">Brachionus plicatilis</name>
    <name type="common">Marine rotifer</name>
    <name type="synonym">Brachionus muelleri</name>
    <dbReference type="NCBI Taxonomy" id="10195"/>
    <lineage>
        <taxon>Eukaryota</taxon>
        <taxon>Metazoa</taxon>
        <taxon>Spiralia</taxon>
        <taxon>Gnathifera</taxon>
        <taxon>Rotifera</taxon>
        <taxon>Eurotatoria</taxon>
        <taxon>Monogononta</taxon>
        <taxon>Pseudotrocha</taxon>
        <taxon>Ploima</taxon>
        <taxon>Brachionidae</taxon>
        <taxon>Brachionus</taxon>
    </lineage>
</organism>
<dbReference type="EMBL" id="REGN01000836">
    <property type="protein sequence ID" value="RNA38692.1"/>
    <property type="molecule type" value="Genomic_DNA"/>
</dbReference>
<comment type="caution">
    <text evidence="1">The sequence shown here is derived from an EMBL/GenBank/DDBJ whole genome shotgun (WGS) entry which is preliminary data.</text>
</comment>
<dbReference type="AlphaFoldDB" id="A0A3M7SSM3"/>